<dbReference type="PANTHER" id="PTHR45138">
    <property type="entry name" value="REGULATORY COMPONENTS OF SENSORY TRANSDUCTION SYSTEM"/>
    <property type="match status" value="1"/>
</dbReference>
<dbReference type="GO" id="GO:0052621">
    <property type="term" value="F:diguanylate cyclase activity"/>
    <property type="evidence" value="ECO:0007669"/>
    <property type="project" value="TreeGrafter"/>
</dbReference>
<dbReference type="InterPro" id="IPR000160">
    <property type="entry name" value="GGDEF_dom"/>
</dbReference>
<name>A0A382S6A6_9ZZZZ</name>
<reference evidence="2" key="1">
    <citation type="submission" date="2018-05" db="EMBL/GenBank/DDBJ databases">
        <authorList>
            <person name="Lanie J.A."/>
            <person name="Ng W.-L."/>
            <person name="Kazmierczak K.M."/>
            <person name="Andrzejewski T.M."/>
            <person name="Davidsen T.M."/>
            <person name="Wayne K.J."/>
            <person name="Tettelin H."/>
            <person name="Glass J.I."/>
            <person name="Rusch D."/>
            <person name="Podicherti R."/>
            <person name="Tsui H.-C.T."/>
            <person name="Winkler M.E."/>
        </authorList>
    </citation>
    <scope>NUCLEOTIDE SEQUENCE</scope>
</reference>
<dbReference type="NCBIfam" id="TIGR00254">
    <property type="entry name" value="GGDEF"/>
    <property type="match status" value="1"/>
</dbReference>
<proteinExistence type="predicted"/>
<feature type="domain" description="GGDEF" evidence="1">
    <location>
        <begin position="37"/>
        <end position="169"/>
    </location>
</feature>
<dbReference type="CDD" id="cd01949">
    <property type="entry name" value="GGDEF"/>
    <property type="match status" value="1"/>
</dbReference>
<dbReference type="FunFam" id="3.30.70.270:FF:000001">
    <property type="entry name" value="Diguanylate cyclase domain protein"/>
    <property type="match status" value="1"/>
</dbReference>
<dbReference type="Pfam" id="PF00990">
    <property type="entry name" value="GGDEF"/>
    <property type="match status" value="1"/>
</dbReference>
<dbReference type="InterPro" id="IPR043128">
    <property type="entry name" value="Rev_trsase/Diguanyl_cyclase"/>
</dbReference>
<dbReference type="GO" id="GO:0005886">
    <property type="term" value="C:plasma membrane"/>
    <property type="evidence" value="ECO:0007669"/>
    <property type="project" value="TreeGrafter"/>
</dbReference>
<dbReference type="SMART" id="SM00267">
    <property type="entry name" value="GGDEF"/>
    <property type="match status" value="1"/>
</dbReference>
<dbReference type="SUPFAM" id="SSF55073">
    <property type="entry name" value="Nucleotide cyclase"/>
    <property type="match status" value="1"/>
</dbReference>
<dbReference type="InterPro" id="IPR029787">
    <property type="entry name" value="Nucleotide_cyclase"/>
</dbReference>
<organism evidence="2">
    <name type="scientific">marine metagenome</name>
    <dbReference type="NCBI Taxonomy" id="408172"/>
    <lineage>
        <taxon>unclassified sequences</taxon>
        <taxon>metagenomes</taxon>
        <taxon>ecological metagenomes</taxon>
    </lineage>
</organism>
<gene>
    <name evidence="2" type="ORF">METZ01_LOCUS357976</name>
</gene>
<dbReference type="PROSITE" id="PS50887">
    <property type="entry name" value="GGDEF"/>
    <property type="match status" value="1"/>
</dbReference>
<sequence>QFRDMAYRDPLTALRNRRYFDVRFQEELHRAQRSLEGHCSVVMIDLDDLKKINDLQGHRAGDQALKWVANFLEGELRQNDICCRLGGDEFVLLLPDTDVAGRRLVMDRIWDNLRSANARLPQAMRFSMGGATWPIDGVSAEALYEKADKAMYRSKRLNKSINQSENVSTAGGYVD</sequence>
<dbReference type="PANTHER" id="PTHR45138:SF6">
    <property type="entry name" value="DIGUANYLATE CYCLASE DGCN"/>
    <property type="match status" value="1"/>
</dbReference>
<dbReference type="Gene3D" id="3.30.70.270">
    <property type="match status" value="1"/>
</dbReference>
<evidence type="ECO:0000259" key="1">
    <source>
        <dbReference type="PROSITE" id="PS50887"/>
    </source>
</evidence>
<dbReference type="InterPro" id="IPR050469">
    <property type="entry name" value="Diguanylate_Cyclase"/>
</dbReference>
<dbReference type="GO" id="GO:1902201">
    <property type="term" value="P:negative regulation of bacterial-type flagellum-dependent cell motility"/>
    <property type="evidence" value="ECO:0007669"/>
    <property type="project" value="TreeGrafter"/>
</dbReference>
<protein>
    <recommendedName>
        <fullName evidence="1">GGDEF domain-containing protein</fullName>
    </recommendedName>
</protein>
<feature type="non-terminal residue" evidence="2">
    <location>
        <position position="1"/>
    </location>
</feature>
<evidence type="ECO:0000313" key="2">
    <source>
        <dbReference type="EMBL" id="SVD05122.1"/>
    </source>
</evidence>
<dbReference type="EMBL" id="UINC01126562">
    <property type="protein sequence ID" value="SVD05122.1"/>
    <property type="molecule type" value="Genomic_DNA"/>
</dbReference>
<accession>A0A382S6A6</accession>
<dbReference type="AlphaFoldDB" id="A0A382S6A6"/>
<dbReference type="GO" id="GO:0043709">
    <property type="term" value="P:cell adhesion involved in single-species biofilm formation"/>
    <property type="evidence" value="ECO:0007669"/>
    <property type="project" value="TreeGrafter"/>
</dbReference>